<evidence type="ECO:0000313" key="1">
    <source>
        <dbReference type="EMBL" id="RGR70276.1"/>
    </source>
</evidence>
<name>A0A412FQ64_9FIRM</name>
<reference evidence="1 2" key="1">
    <citation type="submission" date="2018-08" db="EMBL/GenBank/DDBJ databases">
        <title>A genome reference for cultivated species of the human gut microbiota.</title>
        <authorList>
            <person name="Zou Y."/>
            <person name="Xue W."/>
            <person name="Luo G."/>
        </authorList>
    </citation>
    <scope>NUCLEOTIDE SEQUENCE [LARGE SCALE GENOMIC DNA]</scope>
    <source>
        <strain evidence="1 2">AF24-29</strain>
    </source>
</reference>
<dbReference type="RefSeq" id="WP_117895784.1">
    <property type="nucleotide sequence ID" value="NZ_CABJCV010000021.1"/>
</dbReference>
<evidence type="ECO:0000313" key="2">
    <source>
        <dbReference type="Proteomes" id="UP000284178"/>
    </source>
</evidence>
<accession>A0A412FQ64</accession>
<dbReference type="GeneID" id="83016536"/>
<proteinExistence type="predicted"/>
<dbReference type="EMBL" id="QRUP01000021">
    <property type="protein sequence ID" value="RGR70276.1"/>
    <property type="molecule type" value="Genomic_DNA"/>
</dbReference>
<organism evidence="1 2">
    <name type="scientific">Holdemania filiformis</name>
    <dbReference type="NCBI Taxonomy" id="61171"/>
    <lineage>
        <taxon>Bacteria</taxon>
        <taxon>Bacillati</taxon>
        <taxon>Bacillota</taxon>
        <taxon>Erysipelotrichia</taxon>
        <taxon>Erysipelotrichales</taxon>
        <taxon>Erysipelotrichaceae</taxon>
        <taxon>Holdemania</taxon>
    </lineage>
</organism>
<dbReference type="AlphaFoldDB" id="A0A412FQ64"/>
<comment type="caution">
    <text evidence="1">The sequence shown here is derived from an EMBL/GenBank/DDBJ whole genome shotgun (WGS) entry which is preliminary data.</text>
</comment>
<sequence>MASIAYITDRNMIEFHRLNGNRTMNFWRPSNSKKFTDFKPGDLLFFLAKGSERGRHREKGIVGYGRFQKAHTLSFRQMWNVYGTENGYASEDELYDAIVKVSKNKKMPKLMNCLYLTDVVFFQAPIYLSEIGVAISNKVESYIYLDKEDPQATSKVLNKAKETGVDMWMAAMSETLSQNFDLEEEQIKHQLSQIIEKAGDSFYTESEKKRLRRLARQTIDQKAEEKKITELIKGSKTELVCYTGERIEILIPFVYTSKDFYRKLQYLIGHCALMKLEFSRWSEYHIPLHFEIVGEEPLPAEVMRAIDALNQGEERI</sequence>
<protein>
    <submittedName>
        <fullName evidence="1">Uncharacterized protein</fullName>
    </submittedName>
</protein>
<keyword evidence="2" id="KW-1185">Reference proteome</keyword>
<dbReference type="Proteomes" id="UP000284178">
    <property type="component" value="Unassembled WGS sequence"/>
</dbReference>
<gene>
    <name evidence="1" type="ORF">DWY25_14130</name>
</gene>